<proteinExistence type="predicted"/>
<accession>A0AAD4I8P5</accession>
<protein>
    <submittedName>
        <fullName evidence="2">Uncharacterized protein</fullName>
    </submittedName>
</protein>
<dbReference type="AlphaFoldDB" id="A0AAD4I8P5"/>
<feature type="region of interest" description="Disordered" evidence="1">
    <location>
        <begin position="209"/>
        <end position="234"/>
    </location>
</feature>
<sequence>MATSMLAAGGIALVGAPDSDAGLKDGKQPPVQAMQVDISQDIVDELLESVRSGKPPQIIFGRTPQLKYGDKTHMLQSSTELHRYELYKSSGTGSDGSLEFAGLINHSLLVHKAEHVTAGVDSALEQLRSNMAAISEFKEANKYASPVFLRLSTIFGMQSRDSSTPVAGGCHAETMLTIVGDAAPGRTPAHRRFPSTGFKTSHLAPSMIGSPLLSAPSSPMHKRPPTSQPSNSHDTVVSALRVPIIHLLAREPATEASLAATCRTSLAIIRDVLPKIAKRATADADKWQLTDKSFREVNPFKFPYQTAEHRQQAVDGAIKSFDRQRLAKDDKLWQILLPRDQRGRGICLSRSTVKAPEAKPKAKASTPMHKISDLTKKKPVAKKAADKPAVEKKPKVAKEPEMKPKSSIKEKYLAREKAKEREKEKEQAAVKEMKEDPTTAAAPATSTHPTSTPRPVVSSKPNMPATDTSKIRTKKVLVPEGNSNPRAKPKVSGRDSQRDRPTNRPFKPTMPVNTKPKNPSPLSASPPVNASDFEDSHPVHKALAAAPSPAKSAAGNSDSLLKRKANNIDGDTRNHLAVKKQHVDRPTPTHTPSYTNGKATGSTPSSTSSMKRKSDDSSSNISSTVPKVRKVANIDTGLASRYHHNNPRASPGASSTSTTSPSMPSLSFRQTVELSQKFQKYYKRYEELYWKLTEAEKPPTEAQRNDLLKMHKKLEEMKREIKAGAGVHR</sequence>
<evidence type="ECO:0000313" key="2">
    <source>
        <dbReference type="EMBL" id="KAG9188096.1"/>
    </source>
</evidence>
<comment type="caution">
    <text evidence="2">The sequence shown here is derived from an EMBL/GenBank/DDBJ whole genome shotgun (WGS) entry which is preliminary data.</text>
</comment>
<evidence type="ECO:0000313" key="3">
    <source>
        <dbReference type="Proteomes" id="UP001199106"/>
    </source>
</evidence>
<feature type="compositionally biased region" description="Low complexity" evidence="1">
    <location>
        <begin position="438"/>
        <end position="461"/>
    </location>
</feature>
<name>A0AAD4I8P5_9PLEO</name>
<keyword evidence="3" id="KW-1185">Reference proteome</keyword>
<organism evidence="2 3">
    <name type="scientific">Alternaria panax</name>
    <dbReference type="NCBI Taxonomy" id="48097"/>
    <lineage>
        <taxon>Eukaryota</taxon>
        <taxon>Fungi</taxon>
        <taxon>Dikarya</taxon>
        <taxon>Ascomycota</taxon>
        <taxon>Pezizomycotina</taxon>
        <taxon>Dothideomycetes</taxon>
        <taxon>Pleosporomycetidae</taxon>
        <taxon>Pleosporales</taxon>
        <taxon>Pleosporineae</taxon>
        <taxon>Pleosporaceae</taxon>
        <taxon>Alternaria</taxon>
        <taxon>Alternaria sect. Panax</taxon>
    </lineage>
</organism>
<dbReference type="EMBL" id="JAANER010000006">
    <property type="protein sequence ID" value="KAG9188096.1"/>
    <property type="molecule type" value="Genomic_DNA"/>
</dbReference>
<reference evidence="2" key="1">
    <citation type="submission" date="2021-07" db="EMBL/GenBank/DDBJ databases">
        <title>Genome Resource of American Ginseng Black Spot Pathogen Alternaria panax.</title>
        <authorList>
            <person name="Qiu C."/>
            <person name="Wang W."/>
            <person name="Liu Z."/>
        </authorList>
    </citation>
    <scope>NUCLEOTIDE SEQUENCE</scope>
    <source>
        <strain evidence="2">BNCC115425</strain>
    </source>
</reference>
<feature type="compositionally biased region" description="Polar residues" evidence="1">
    <location>
        <begin position="511"/>
        <end position="528"/>
    </location>
</feature>
<evidence type="ECO:0000256" key="1">
    <source>
        <dbReference type="SAM" id="MobiDB-lite"/>
    </source>
</evidence>
<gene>
    <name evidence="2" type="ORF">G6011_02019</name>
</gene>
<feature type="compositionally biased region" description="Basic and acidic residues" evidence="1">
    <location>
        <begin position="383"/>
        <end position="437"/>
    </location>
</feature>
<feature type="compositionally biased region" description="Polar residues" evidence="1">
    <location>
        <begin position="588"/>
        <end position="601"/>
    </location>
</feature>
<feature type="compositionally biased region" description="Low complexity" evidence="1">
    <location>
        <begin position="541"/>
        <end position="554"/>
    </location>
</feature>
<dbReference type="Proteomes" id="UP001199106">
    <property type="component" value="Unassembled WGS sequence"/>
</dbReference>
<feature type="compositionally biased region" description="Basic and acidic residues" evidence="1">
    <location>
        <begin position="492"/>
        <end position="502"/>
    </location>
</feature>
<feature type="region of interest" description="Disordered" evidence="1">
    <location>
        <begin position="353"/>
        <end position="669"/>
    </location>
</feature>
<feature type="compositionally biased region" description="Low complexity" evidence="1">
    <location>
        <begin position="650"/>
        <end position="667"/>
    </location>
</feature>